<comment type="caution">
    <text evidence="12">The sequence shown here is derived from an EMBL/GenBank/DDBJ whole genome shotgun (WGS) entry which is preliminary data.</text>
</comment>
<evidence type="ECO:0000256" key="3">
    <source>
        <dbReference type="ARBA" id="ARBA00022517"/>
    </source>
</evidence>
<dbReference type="NCBIfam" id="TIGR00231">
    <property type="entry name" value="small_GTP"/>
    <property type="match status" value="2"/>
</dbReference>
<keyword evidence="4 10" id="KW-0677">Repeat</keyword>
<dbReference type="PANTHER" id="PTHR43834">
    <property type="entry name" value="GTPASE DER"/>
    <property type="match status" value="1"/>
</dbReference>
<keyword evidence="6 8" id="KW-0342">GTP-binding</keyword>
<dbReference type="HAMAP" id="MF_00195">
    <property type="entry name" value="GTPase_Der"/>
    <property type="match status" value="1"/>
</dbReference>
<comment type="similarity">
    <text evidence="1 8 9 10">Belongs to the TRAFAC class TrmE-Era-EngA-EngB-Septin-like GTPase superfamily. EngA (Der) GTPase family.</text>
</comment>
<evidence type="ECO:0000256" key="10">
    <source>
        <dbReference type="RuleBase" id="RU004481"/>
    </source>
</evidence>
<dbReference type="PANTHER" id="PTHR43834:SF6">
    <property type="entry name" value="GTPASE DER"/>
    <property type="match status" value="1"/>
</dbReference>
<gene>
    <name evidence="8 12" type="primary">der</name>
    <name evidence="12" type="ORF">Rhal01_01284</name>
</gene>
<evidence type="ECO:0000256" key="2">
    <source>
        <dbReference type="ARBA" id="ARBA00020953"/>
    </source>
</evidence>
<evidence type="ECO:0000256" key="6">
    <source>
        <dbReference type="ARBA" id="ARBA00023134"/>
    </source>
</evidence>
<dbReference type="Pfam" id="PF14714">
    <property type="entry name" value="KH_dom-like"/>
    <property type="match status" value="1"/>
</dbReference>
<dbReference type="EMBL" id="BAABRL010000003">
    <property type="protein sequence ID" value="GAA5495112.1"/>
    <property type="molecule type" value="Genomic_DNA"/>
</dbReference>
<evidence type="ECO:0000256" key="4">
    <source>
        <dbReference type="ARBA" id="ARBA00022737"/>
    </source>
</evidence>
<dbReference type="InterPro" id="IPR016484">
    <property type="entry name" value="GTPase_Der"/>
</dbReference>
<dbReference type="Gene3D" id="3.40.50.300">
    <property type="entry name" value="P-loop containing nucleotide triphosphate hydrolases"/>
    <property type="match status" value="2"/>
</dbReference>
<evidence type="ECO:0000256" key="5">
    <source>
        <dbReference type="ARBA" id="ARBA00022741"/>
    </source>
</evidence>
<evidence type="ECO:0000256" key="1">
    <source>
        <dbReference type="ARBA" id="ARBA00008279"/>
    </source>
</evidence>
<dbReference type="Pfam" id="PF01926">
    <property type="entry name" value="MMR_HSR1"/>
    <property type="match status" value="2"/>
</dbReference>
<dbReference type="CDD" id="cd01895">
    <property type="entry name" value="EngA2"/>
    <property type="match status" value="1"/>
</dbReference>
<feature type="domain" description="EngA-type G" evidence="11">
    <location>
        <begin position="31"/>
        <end position="195"/>
    </location>
</feature>
<evidence type="ECO:0000313" key="13">
    <source>
        <dbReference type="Proteomes" id="UP001424741"/>
    </source>
</evidence>
<organism evidence="12 13">
    <name type="scientific">Rubritalea halochordaticola</name>
    <dbReference type="NCBI Taxonomy" id="714537"/>
    <lineage>
        <taxon>Bacteria</taxon>
        <taxon>Pseudomonadati</taxon>
        <taxon>Verrucomicrobiota</taxon>
        <taxon>Verrucomicrobiia</taxon>
        <taxon>Verrucomicrobiales</taxon>
        <taxon>Rubritaleaceae</taxon>
        <taxon>Rubritalea</taxon>
    </lineage>
</organism>
<comment type="subunit">
    <text evidence="8">Associates with the 50S ribosomal subunit.</text>
</comment>
<feature type="domain" description="EngA-type G" evidence="11">
    <location>
        <begin position="214"/>
        <end position="392"/>
    </location>
</feature>
<dbReference type="InterPro" id="IPR031166">
    <property type="entry name" value="G_ENGA"/>
</dbReference>
<dbReference type="PIRSF" id="PIRSF006485">
    <property type="entry name" value="GTP-binding_EngA"/>
    <property type="match status" value="1"/>
</dbReference>
<dbReference type="CDD" id="cd01894">
    <property type="entry name" value="EngA1"/>
    <property type="match status" value="1"/>
</dbReference>
<feature type="binding site" evidence="8">
    <location>
        <begin position="37"/>
        <end position="44"/>
    </location>
    <ligand>
        <name>GTP</name>
        <dbReference type="ChEBI" id="CHEBI:37565"/>
        <label>1</label>
    </ligand>
</feature>
<feature type="binding site" evidence="8">
    <location>
        <begin position="267"/>
        <end position="271"/>
    </location>
    <ligand>
        <name>GTP</name>
        <dbReference type="ChEBI" id="CHEBI:37565"/>
        <label>2</label>
    </ligand>
</feature>
<comment type="function">
    <text evidence="8 10">GTPase that plays an essential role in the late steps of ribosome biogenesis.</text>
</comment>
<dbReference type="InterPro" id="IPR005225">
    <property type="entry name" value="Small_GTP-bd"/>
</dbReference>
<evidence type="ECO:0000256" key="9">
    <source>
        <dbReference type="PROSITE-ProRule" id="PRU01049"/>
    </source>
</evidence>
<feature type="binding site" evidence="8">
    <location>
        <begin position="147"/>
        <end position="150"/>
    </location>
    <ligand>
        <name>GTP</name>
        <dbReference type="ChEBI" id="CHEBI:37565"/>
        <label>1</label>
    </ligand>
</feature>
<proteinExistence type="inferred from homology"/>
<dbReference type="SUPFAM" id="SSF52540">
    <property type="entry name" value="P-loop containing nucleoside triphosphate hydrolases"/>
    <property type="match status" value="2"/>
</dbReference>
<evidence type="ECO:0000256" key="8">
    <source>
        <dbReference type="HAMAP-Rule" id="MF_00195"/>
    </source>
</evidence>
<keyword evidence="13" id="KW-1185">Reference proteome</keyword>
<reference evidence="12 13" key="1">
    <citation type="submission" date="2024-02" db="EMBL/GenBank/DDBJ databases">
        <title>Rubritalea halochordaticola NBRC 107102.</title>
        <authorList>
            <person name="Ichikawa N."/>
            <person name="Katano-Makiyama Y."/>
            <person name="Hidaka K."/>
        </authorList>
    </citation>
    <scope>NUCLEOTIDE SEQUENCE [LARGE SCALE GENOMIC DNA]</scope>
    <source>
        <strain evidence="12 13">NBRC 107102</strain>
    </source>
</reference>
<dbReference type="PROSITE" id="PS51712">
    <property type="entry name" value="G_ENGA"/>
    <property type="match status" value="2"/>
</dbReference>
<keyword evidence="3 8" id="KW-0690">Ribosome biogenesis</keyword>
<accession>A0ABP9V398</accession>
<dbReference type="Gene3D" id="3.30.300.20">
    <property type="match status" value="1"/>
</dbReference>
<dbReference type="PRINTS" id="PR00449">
    <property type="entry name" value="RASTRNSFRMNG"/>
</dbReference>
<name>A0ABP9V398_9BACT</name>
<dbReference type="InterPro" id="IPR006073">
    <property type="entry name" value="GTP-bd"/>
</dbReference>
<evidence type="ECO:0000313" key="12">
    <source>
        <dbReference type="EMBL" id="GAA5495112.1"/>
    </source>
</evidence>
<keyword evidence="5 8" id="KW-0547">Nucleotide-binding</keyword>
<dbReference type="Proteomes" id="UP001424741">
    <property type="component" value="Unassembled WGS sequence"/>
</dbReference>
<dbReference type="InterPro" id="IPR032859">
    <property type="entry name" value="KH_dom-like"/>
</dbReference>
<sequence length="499" mass="55263">MATPLWNCCCIPLDGEVVRGETINFLDTSMPTIAIVGRPNVGKSALFNRLAQRRIAIVHDQPGVTRDRIAAPCVATEHPCTIIDTGGIGATLDDGFADQVTIEADIAMETADAILFVVDARDGLTPIDEALAQKLRRAKPPVHLVLNKADHTEQELMVGDFAKLGFGAGLPVSAAHGRGISELTELIDSIVGPLLEREAEEKKEAEEIITRDGLKIAIVGKPNAGKSSLINAILKDERTIVSEIAGTTRDAIDIPYEYAGERHTLIDTAGLRPRQKMDTSVEVFSAQRTEKSIRRADICLLVVDLAAGISAMDRKIAQLIKEERKPCLIILNKWDLYHPGGNRKDRLEEAEEQIRTDLFFLAYAPFAAVSAKEGQHISQIFSQISKIREAARNPVTTGRLNKLLQDAFTIKPPGQHKKYKKRVKLLYATAVVNDKYTAIPVPQFILFVNDKRLMHEHYEQYLANRIREKHHIPGIPVVFSIRSRNKSKSGQRSEGDLME</sequence>
<dbReference type="NCBIfam" id="TIGR03594">
    <property type="entry name" value="GTPase_EngA"/>
    <property type="match status" value="1"/>
</dbReference>
<dbReference type="InterPro" id="IPR015946">
    <property type="entry name" value="KH_dom-like_a/b"/>
</dbReference>
<feature type="binding site" evidence="8">
    <location>
        <begin position="332"/>
        <end position="335"/>
    </location>
    <ligand>
        <name>GTP</name>
        <dbReference type="ChEBI" id="CHEBI:37565"/>
        <label>2</label>
    </ligand>
</feature>
<evidence type="ECO:0000259" key="11">
    <source>
        <dbReference type="PROSITE" id="PS51712"/>
    </source>
</evidence>
<feature type="binding site" evidence="8">
    <location>
        <begin position="84"/>
        <end position="88"/>
    </location>
    <ligand>
        <name>GTP</name>
        <dbReference type="ChEBI" id="CHEBI:37565"/>
        <label>1</label>
    </ligand>
</feature>
<feature type="binding site" evidence="8">
    <location>
        <begin position="220"/>
        <end position="227"/>
    </location>
    <ligand>
        <name>GTP</name>
        <dbReference type="ChEBI" id="CHEBI:37565"/>
        <label>2</label>
    </ligand>
</feature>
<evidence type="ECO:0000256" key="7">
    <source>
        <dbReference type="ARBA" id="ARBA00032345"/>
    </source>
</evidence>
<dbReference type="InterPro" id="IPR027417">
    <property type="entry name" value="P-loop_NTPase"/>
</dbReference>
<protein>
    <recommendedName>
        <fullName evidence="2 8">GTPase Der</fullName>
    </recommendedName>
    <alternativeName>
        <fullName evidence="7 8">GTP-binding protein EngA</fullName>
    </alternativeName>
</protein>